<keyword evidence="6" id="KW-1185">Reference proteome</keyword>
<dbReference type="InterPro" id="IPR023932">
    <property type="entry name" value="CE1759_FMN_reduct"/>
</dbReference>
<dbReference type="InterPro" id="IPR051814">
    <property type="entry name" value="NAD(P)H-dep_FMN_reductase"/>
</dbReference>
<gene>
    <name evidence="5" type="ORF">SAMN05661109_00309</name>
</gene>
<evidence type="ECO:0000256" key="2">
    <source>
        <dbReference type="ARBA" id="ARBA00022643"/>
    </source>
</evidence>
<protein>
    <submittedName>
        <fullName evidence="5">FMN reductase</fullName>
    </submittedName>
</protein>
<evidence type="ECO:0000256" key="3">
    <source>
        <dbReference type="ARBA" id="ARBA00023002"/>
    </source>
</evidence>
<keyword evidence="2" id="KW-0288">FMN</keyword>
<evidence type="ECO:0000259" key="4">
    <source>
        <dbReference type="Pfam" id="PF03358"/>
    </source>
</evidence>
<dbReference type="PANTHER" id="PTHR43408:SF2">
    <property type="entry name" value="FMN REDUCTASE (NADPH)"/>
    <property type="match status" value="1"/>
</dbReference>
<evidence type="ECO:0000313" key="6">
    <source>
        <dbReference type="Proteomes" id="UP000198929"/>
    </source>
</evidence>
<dbReference type="Pfam" id="PF03358">
    <property type="entry name" value="FMN_red"/>
    <property type="match status" value="1"/>
</dbReference>
<dbReference type="RefSeq" id="WP_092255140.1">
    <property type="nucleotide sequence ID" value="NZ_CP047199.1"/>
</dbReference>
<dbReference type="AlphaFoldDB" id="A0A1H9PEU9"/>
<organism evidence="5 6">
    <name type="scientific">Corynebacterium cystitidis DSM 20524</name>
    <dbReference type="NCBI Taxonomy" id="1121357"/>
    <lineage>
        <taxon>Bacteria</taxon>
        <taxon>Bacillati</taxon>
        <taxon>Actinomycetota</taxon>
        <taxon>Actinomycetes</taxon>
        <taxon>Mycobacteriales</taxon>
        <taxon>Corynebacteriaceae</taxon>
        <taxon>Corynebacterium</taxon>
    </lineage>
</organism>
<dbReference type="NCBIfam" id="TIGR04037">
    <property type="entry name" value="LLM_duo_CE1759"/>
    <property type="match status" value="1"/>
</dbReference>
<dbReference type="GO" id="GO:0016491">
    <property type="term" value="F:oxidoreductase activity"/>
    <property type="evidence" value="ECO:0007669"/>
    <property type="project" value="UniProtKB-KW"/>
</dbReference>
<keyword evidence="1" id="KW-0285">Flavoprotein</keyword>
<sequence>MRQLTVVSAGLSNPSSTRSVADAISSAVNAAVSARGEALEIHTVELREIVKDLATVFTTGMSSPRLDEIKKQLSASDGLVAVTPIFKASYSGLFKMFFDALDQDALNGMPTIIAATAGTPRHSLATEYAMRPLFTYLRAVVVPTSLFAATDDFGGDEGISFEKRVARAAGELADLIVSAGDYSPGLGGATVESSRRPRKTGVDLEEDLVPLEELLRGHDGNS</sequence>
<dbReference type="InterPro" id="IPR005025">
    <property type="entry name" value="FMN_Rdtase-like_dom"/>
</dbReference>
<dbReference type="EMBL" id="FOGQ01000001">
    <property type="protein sequence ID" value="SER46359.1"/>
    <property type="molecule type" value="Genomic_DNA"/>
</dbReference>
<keyword evidence="3" id="KW-0560">Oxidoreductase</keyword>
<dbReference type="STRING" id="1121357.SAMN05661109_00309"/>
<dbReference type="Gene3D" id="3.40.50.360">
    <property type="match status" value="1"/>
</dbReference>
<feature type="domain" description="NADPH-dependent FMN reductase-like" evidence="4">
    <location>
        <begin position="5"/>
        <end position="150"/>
    </location>
</feature>
<proteinExistence type="predicted"/>
<dbReference type="SUPFAM" id="SSF52218">
    <property type="entry name" value="Flavoproteins"/>
    <property type="match status" value="1"/>
</dbReference>
<dbReference type="Proteomes" id="UP000198929">
    <property type="component" value="Unassembled WGS sequence"/>
</dbReference>
<accession>A0A1H9PEU9</accession>
<reference evidence="6" key="1">
    <citation type="submission" date="2016-10" db="EMBL/GenBank/DDBJ databases">
        <authorList>
            <person name="Varghese N."/>
            <person name="Submissions S."/>
        </authorList>
    </citation>
    <scope>NUCLEOTIDE SEQUENCE [LARGE SCALE GENOMIC DNA]</scope>
    <source>
        <strain evidence="6">DSM 20524</strain>
    </source>
</reference>
<evidence type="ECO:0000256" key="1">
    <source>
        <dbReference type="ARBA" id="ARBA00022630"/>
    </source>
</evidence>
<evidence type="ECO:0000313" key="5">
    <source>
        <dbReference type="EMBL" id="SER46359.1"/>
    </source>
</evidence>
<name>A0A1H9PEU9_9CORY</name>
<dbReference type="InterPro" id="IPR029039">
    <property type="entry name" value="Flavoprotein-like_sf"/>
</dbReference>
<dbReference type="PANTHER" id="PTHR43408">
    <property type="entry name" value="FMN REDUCTASE (NADPH)"/>
    <property type="match status" value="1"/>
</dbReference>